<keyword evidence="2" id="KW-0812">Transmembrane</keyword>
<dbReference type="Gene3D" id="3.30.2420.10">
    <property type="entry name" value="TonB"/>
    <property type="match status" value="1"/>
</dbReference>
<organism evidence="7 8">
    <name type="scientific">Klebsiella variicola</name>
    <dbReference type="NCBI Taxonomy" id="244366"/>
    <lineage>
        <taxon>Bacteria</taxon>
        <taxon>Pseudomonadati</taxon>
        <taxon>Pseudomonadota</taxon>
        <taxon>Gammaproteobacteria</taxon>
        <taxon>Enterobacterales</taxon>
        <taxon>Enterobacteriaceae</taxon>
        <taxon>Klebsiella/Raoultella group</taxon>
        <taxon>Klebsiella</taxon>
        <taxon>Klebsiella pneumoniae complex</taxon>
    </lineage>
</organism>
<dbReference type="Proteomes" id="UP001060507">
    <property type="component" value="Unassembled WGS sequence"/>
</dbReference>
<proteinExistence type="predicted"/>
<evidence type="ECO:0000256" key="5">
    <source>
        <dbReference type="SAM" id="SignalP"/>
    </source>
</evidence>
<dbReference type="InterPro" id="IPR006260">
    <property type="entry name" value="TonB/TolA_C"/>
</dbReference>
<dbReference type="GO" id="GO:0016020">
    <property type="term" value="C:membrane"/>
    <property type="evidence" value="ECO:0007669"/>
    <property type="project" value="UniProtKB-SubCell"/>
</dbReference>
<keyword evidence="5" id="KW-0732">Signal</keyword>
<protein>
    <recommendedName>
        <fullName evidence="6">TonB C-terminal domain-containing protein</fullName>
    </recommendedName>
</protein>
<comment type="subcellular location">
    <subcellularLocation>
        <location evidence="1">Membrane</location>
        <topology evidence="1">Single-pass membrane protein</topology>
    </subcellularLocation>
</comment>
<evidence type="ECO:0000256" key="2">
    <source>
        <dbReference type="ARBA" id="ARBA00022692"/>
    </source>
</evidence>
<evidence type="ECO:0000256" key="1">
    <source>
        <dbReference type="ARBA" id="ARBA00004167"/>
    </source>
</evidence>
<dbReference type="EMBL" id="BQTA01000008">
    <property type="protein sequence ID" value="GKJ95530.1"/>
    <property type="molecule type" value="Genomic_DNA"/>
</dbReference>
<evidence type="ECO:0000256" key="3">
    <source>
        <dbReference type="ARBA" id="ARBA00022989"/>
    </source>
</evidence>
<evidence type="ECO:0000259" key="6">
    <source>
        <dbReference type="Pfam" id="PF03544"/>
    </source>
</evidence>
<dbReference type="Pfam" id="PF03544">
    <property type="entry name" value="TonB_C"/>
    <property type="match status" value="1"/>
</dbReference>
<keyword evidence="3" id="KW-1133">Transmembrane helix</keyword>
<keyword evidence="4" id="KW-0472">Membrane</keyword>
<feature type="signal peptide" evidence="5">
    <location>
        <begin position="1"/>
        <end position="23"/>
    </location>
</feature>
<feature type="domain" description="TonB C-terminal" evidence="6">
    <location>
        <begin position="39"/>
        <end position="97"/>
    </location>
</feature>
<dbReference type="AlphaFoldDB" id="A0A9P3P7Z1"/>
<evidence type="ECO:0000313" key="8">
    <source>
        <dbReference type="Proteomes" id="UP001060507"/>
    </source>
</evidence>
<dbReference type="InterPro" id="IPR037682">
    <property type="entry name" value="TonB_C"/>
</dbReference>
<reference evidence="7" key="1">
    <citation type="journal article" date="2022" name="J. Appl. Microbiol.">
        <title>PCR-based ORF typing of Klebsiella pneumoniae for rapid identification of global clones and transmission events.</title>
        <authorList>
            <person name="Nonogaki R."/>
            <person name="Iijima A."/>
            <person name="Kawamura K."/>
            <person name="Kayama S."/>
            <person name="Sugai M."/>
            <person name="Yagi T."/>
            <person name="Arakawa Y."/>
            <person name="Doi Y."/>
            <person name="Suzuki M."/>
        </authorList>
    </citation>
    <scope>NUCLEOTIDE SEQUENCE</scope>
    <source>
        <strain evidence="7">NUKP-37</strain>
    </source>
</reference>
<evidence type="ECO:0000313" key="7">
    <source>
        <dbReference type="EMBL" id="GKJ95530.1"/>
    </source>
</evidence>
<accession>A0A9P3P7Z1</accession>
<dbReference type="GO" id="GO:0055085">
    <property type="term" value="P:transmembrane transport"/>
    <property type="evidence" value="ECO:0007669"/>
    <property type="project" value="InterPro"/>
</dbReference>
<dbReference type="NCBIfam" id="TIGR01352">
    <property type="entry name" value="tonB_Cterm"/>
    <property type="match status" value="1"/>
</dbReference>
<evidence type="ECO:0000256" key="4">
    <source>
        <dbReference type="ARBA" id="ARBA00023136"/>
    </source>
</evidence>
<feature type="chain" id="PRO_5040331632" description="TonB C-terminal domain-containing protein" evidence="5">
    <location>
        <begin position="24"/>
        <end position="110"/>
    </location>
</feature>
<sequence>MVSYMNTTLLLVCAVLISNLALAVEHKEEIVPVRISCPSPYYPASAMANKISGTVTYSAEVNEKGEVTSVDTTGTEIFFRETRSAIRKCKFEPGRPGVARGIIRFRPYQP</sequence>
<comment type="caution">
    <text evidence="7">The sequence shown here is derived from an EMBL/GenBank/DDBJ whole genome shotgun (WGS) entry which is preliminary data.</text>
</comment>
<dbReference type="SUPFAM" id="SSF74653">
    <property type="entry name" value="TolA/TonB C-terminal domain"/>
    <property type="match status" value="1"/>
</dbReference>
<name>A0A9P3P7Z1_KLEVA</name>
<gene>
    <name evidence="7" type="ORF">NUKP37_29940</name>
</gene>